<sequence>MKNNNSTYKRTMIRRKSGKIVSKKTLIKKIPLEKHRLSDLDNILVLLEKINSEESFLKIKFKIEQLERQNINPLKRVRLNNL</sequence>
<reference evidence="1 2" key="1">
    <citation type="submission" date="2019-07" db="EMBL/GenBank/DDBJ databases">
        <title>Whole genome shotgun sequence of Aliivibrio fischeri NBRC 101058.</title>
        <authorList>
            <person name="Hosoyama A."/>
            <person name="Uohara A."/>
            <person name="Ohji S."/>
            <person name="Ichikawa N."/>
        </authorList>
    </citation>
    <scope>NUCLEOTIDE SEQUENCE [LARGE SCALE GENOMIC DNA]</scope>
    <source>
        <strain evidence="1 2">NBRC 101058</strain>
    </source>
</reference>
<proteinExistence type="predicted"/>
<protein>
    <submittedName>
        <fullName evidence="1">Uncharacterized protein</fullName>
    </submittedName>
</protein>
<dbReference type="RefSeq" id="WP_146865269.1">
    <property type="nucleotide sequence ID" value="NZ_BJTZ01000021.1"/>
</dbReference>
<name>A0A510UPU7_ALIFS</name>
<comment type="caution">
    <text evidence="1">The sequence shown here is derived from an EMBL/GenBank/DDBJ whole genome shotgun (WGS) entry which is preliminary data.</text>
</comment>
<accession>A0A510UPU7</accession>
<dbReference type="EMBL" id="BJTZ01000021">
    <property type="protein sequence ID" value="GEK14865.1"/>
    <property type="molecule type" value="Genomic_DNA"/>
</dbReference>
<dbReference type="AlphaFoldDB" id="A0A510UPU7"/>
<gene>
    <name evidence="1" type="ORF">AFI02nite_29010</name>
</gene>
<dbReference type="Proteomes" id="UP000321787">
    <property type="component" value="Unassembled WGS sequence"/>
</dbReference>
<evidence type="ECO:0000313" key="2">
    <source>
        <dbReference type="Proteomes" id="UP000321787"/>
    </source>
</evidence>
<organism evidence="1 2">
    <name type="scientific">Aliivibrio fischeri</name>
    <name type="common">Vibrio fischeri</name>
    <dbReference type="NCBI Taxonomy" id="668"/>
    <lineage>
        <taxon>Bacteria</taxon>
        <taxon>Pseudomonadati</taxon>
        <taxon>Pseudomonadota</taxon>
        <taxon>Gammaproteobacteria</taxon>
        <taxon>Vibrionales</taxon>
        <taxon>Vibrionaceae</taxon>
        <taxon>Aliivibrio</taxon>
    </lineage>
</organism>
<evidence type="ECO:0000313" key="1">
    <source>
        <dbReference type="EMBL" id="GEK14865.1"/>
    </source>
</evidence>